<sequence length="63" mass="7350">MPEKRKDEKWGESDVKEFYLTFLEFSVASKALFLCWPLEGVYLKKSCLYIQAGERQTAGRAEK</sequence>
<name>A0A2G6E0N9_9BACT</name>
<accession>A0A2G6E0N9</accession>
<protein>
    <submittedName>
        <fullName evidence="1">Uncharacterized protein</fullName>
    </submittedName>
</protein>
<dbReference type="EMBL" id="PDPS01000053">
    <property type="protein sequence ID" value="PID55646.1"/>
    <property type="molecule type" value="Genomic_DNA"/>
</dbReference>
<organism evidence="1 2">
    <name type="scientific">candidate division KSB3 bacterium</name>
    <dbReference type="NCBI Taxonomy" id="2044937"/>
    <lineage>
        <taxon>Bacteria</taxon>
        <taxon>candidate division KSB3</taxon>
    </lineage>
</organism>
<proteinExistence type="predicted"/>
<reference evidence="1 2" key="1">
    <citation type="submission" date="2017-10" db="EMBL/GenBank/DDBJ databases">
        <title>Novel microbial diversity and functional potential in the marine mammal oral microbiome.</title>
        <authorList>
            <person name="Dudek N.K."/>
            <person name="Sun C.L."/>
            <person name="Burstein D."/>
            <person name="Kantor R.S."/>
            <person name="Aliaga Goltsman D.S."/>
            <person name="Bik E.M."/>
            <person name="Thomas B.C."/>
            <person name="Banfield J.F."/>
            <person name="Relman D.A."/>
        </authorList>
    </citation>
    <scope>NUCLEOTIDE SEQUENCE [LARGE SCALE GENOMIC DNA]</scope>
    <source>
        <strain evidence="1">DOLZORAL124_49_17</strain>
    </source>
</reference>
<comment type="caution">
    <text evidence="1">The sequence shown here is derived from an EMBL/GenBank/DDBJ whole genome shotgun (WGS) entry which is preliminary data.</text>
</comment>
<evidence type="ECO:0000313" key="2">
    <source>
        <dbReference type="Proteomes" id="UP000229740"/>
    </source>
</evidence>
<evidence type="ECO:0000313" key="1">
    <source>
        <dbReference type="EMBL" id="PID55646.1"/>
    </source>
</evidence>
<dbReference type="Proteomes" id="UP000229740">
    <property type="component" value="Unassembled WGS sequence"/>
</dbReference>
<dbReference type="AlphaFoldDB" id="A0A2G6E0N9"/>
<gene>
    <name evidence="1" type="ORF">CSB45_14990</name>
</gene>